<gene>
    <name evidence="4" type="ORF">AKO1_012290</name>
</gene>
<dbReference type="InterPro" id="IPR003737">
    <property type="entry name" value="GlcNAc_PI_deacetylase-related"/>
</dbReference>
<evidence type="ECO:0000256" key="2">
    <source>
        <dbReference type="ARBA" id="ARBA00012176"/>
    </source>
</evidence>
<protein>
    <recommendedName>
        <fullName evidence="2">N-acetylglucosaminylphosphatidylinositol deacetylase</fullName>
        <ecNumber evidence="2">3.5.1.89</ecNumber>
    </recommendedName>
</protein>
<keyword evidence="3" id="KW-0472">Membrane</keyword>
<keyword evidence="5" id="KW-1185">Reference proteome</keyword>
<dbReference type="SUPFAM" id="SSF102588">
    <property type="entry name" value="LmbE-like"/>
    <property type="match status" value="1"/>
</dbReference>
<dbReference type="InterPro" id="IPR024078">
    <property type="entry name" value="LmbE-like_dom_sf"/>
</dbReference>
<evidence type="ECO:0000256" key="1">
    <source>
        <dbReference type="ARBA" id="ARBA00006066"/>
    </source>
</evidence>
<dbReference type="EMBL" id="JAOPGA020001197">
    <property type="protein sequence ID" value="KAL0486020.1"/>
    <property type="molecule type" value="Genomic_DNA"/>
</dbReference>
<dbReference type="GO" id="GO:0000225">
    <property type="term" value="F:N-acetylglucosaminylphosphatidylinositol deacetylase activity"/>
    <property type="evidence" value="ECO:0007669"/>
    <property type="project" value="UniProtKB-EC"/>
</dbReference>
<dbReference type="EC" id="3.5.1.89" evidence="2"/>
<name>A0AAW2Z982_9EUKA</name>
<comment type="caution">
    <text evidence="4">The sequence shown here is derived from an EMBL/GenBank/DDBJ whole genome shotgun (WGS) entry which is preliminary data.</text>
</comment>
<keyword evidence="3" id="KW-0812">Transmembrane</keyword>
<dbReference type="PANTHER" id="PTHR12993:SF11">
    <property type="entry name" value="N-ACETYLGLUCOSAMINYL-PHOSPHATIDYLINOSITOL DE-N-ACETYLASE"/>
    <property type="match status" value="1"/>
</dbReference>
<organism evidence="4 5">
    <name type="scientific">Acrasis kona</name>
    <dbReference type="NCBI Taxonomy" id="1008807"/>
    <lineage>
        <taxon>Eukaryota</taxon>
        <taxon>Discoba</taxon>
        <taxon>Heterolobosea</taxon>
        <taxon>Tetramitia</taxon>
        <taxon>Eutetramitia</taxon>
        <taxon>Acrasidae</taxon>
        <taxon>Acrasis</taxon>
    </lineage>
</organism>
<sequence>MAEPFDYDVPLPPPSVPGSVAWMWMMNTALDLAKLSLVLINALVFMIIVYITQRQKTGENVDKIVKKSDDQNKKRRVGFVIAHPDDEAMFFTPLIQSLSSQPYIELFLICLSTGNFDGLGKVRTKELAKSCHVLSISDSPNSILEITSVQQVAPSKVTIVENDKLQDGMKNKWDETLILEFVEAFVKANDIESIITFDPHGISSHPNHINVHNGVKKFIQKNRNISAWQLITTSLPRKYIGVFDILLCPVLDQNNLIFFSPNPVVSYRAMEAHYSQFVWFRKLFVFFSKYAYTNTLNKIQ</sequence>
<evidence type="ECO:0000313" key="4">
    <source>
        <dbReference type="EMBL" id="KAL0486020.1"/>
    </source>
</evidence>
<evidence type="ECO:0000256" key="3">
    <source>
        <dbReference type="SAM" id="Phobius"/>
    </source>
</evidence>
<reference evidence="4 5" key="1">
    <citation type="submission" date="2024-03" db="EMBL/GenBank/DDBJ databases">
        <title>The Acrasis kona genome and developmental transcriptomes reveal deep origins of eukaryotic multicellular pathways.</title>
        <authorList>
            <person name="Sheikh S."/>
            <person name="Fu C.-J."/>
            <person name="Brown M.W."/>
            <person name="Baldauf S.L."/>
        </authorList>
    </citation>
    <scope>NUCLEOTIDE SEQUENCE [LARGE SCALE GENOMIC DNA]</scope>
    <source>
        <strain evidence="4 5">ATCC MYA-3509</strain>
    </source>
</reference>
<dbReference type="Pfam" id="PF02585">
    <property type="entry name" value="PIG-L"/>
    <property type="match status" value="1"/>
</dbReference>
<dbReference type="AlphaFoldDB" id="A0AAW2Z982"/>
<dbReference type="GO" id="GO:0005783">
    <property type="term" value="C:endoplasmic reticulum"/>
    <property type="evidence" value="ECO:0007669"/>
    <property type="project" value="TreeGrafter"/>
</dbReference>
<dbReference type="Proteomes" id="UP001431209">
    <property type="component" value="Unassembled WGS sequence"/>
</dbReference>
<dbReference type="Gene3D" id="3.40.50.10320">
    <property type="entry name" value="LmbE-like"/>
    <property type="match status" value="1"/>
</dbReference>
<accession>A0AAW2Z982</accession>
<evidence type="ECO:0000313" key="5">
    <source>
        <dbReference type="Proteomes" id="UP001431209"/>
    </source>
</evidence>
<keyword evidence="3" id="KW-1133">Transmembrane helix</keyword>
<proteinExistence type="inferred from homology"/>
<feature type="transmembrane region" description="Helical" evidence="3">
    <location>
        <begin position="32"/>
        <end position="51"/>
    </location>
</feature>
<dbReference type="PANTHER" id="PTHR12993">
    <property type="entry name" value="N-ACETYLGLUCOSAMINYL-PHOSPHATIDYLINOSITOL DE-N-ACETYLASE-RELATED"/>
    <property type="match status" value="1"/>
</dbReference>
<comment type="similarity">
    <text evidence="1">Belongs to the PIGL family.</text>
</comment>